<sequence>MFKKAKRCNFRRRNDSEDEEKEVGQQSGGPRAEDLANPSESTSTGPAPGANMLNNHGNGFQPGAVKSNKEKKRKKEDRDREEPKASLLSFHDDEDEAEVFHVKKSNHSKKIVKQLKKEFKEDLEKTGSGPAQNLSIKEEPLEGSRASSEQGEEEMEVDSNEEQEEEGEQRPAGGAFSQTLSALSSLRPGENIHQSSPDLDRTSVSRIRLFLLFKCFKNTMMKVPIELPLKTYAT</sequence>
<feature type="region of interest" description="Disordered" evidence="1">
    <location>
        <begin position="1"/>
        <end position="199"/>
    </location>
</feature>
<keyword evidence="3" id="KW-1185">Reference proteome</keyword>
<name>A0A672L8L1_SINGR</name>
<dbReference type="InParanoid" id="A0A672L8L1"/>
<feature type="compositionally biased region" description="Acidic residues" evidence="1">
    <location>
        <begin position="150"/>
        <end position="167"/>
    </location>
</feature>
<reference evidence="2" key="2">
    <citation type="submission" date="2025-09" db="UniProtKB">
        <authorList>
            <consortium name="Ensembl"/>
        </authorList>
    </citation>
    <scope>IDENTIFICATION</scope>
</reference>
<feature type="compositionally biased region" description="Basic residues" evidence="1">
    <location>
        <begin position="1"/>
        <end position="11"/>
    </location>
</feature>
<dbReference type="Ensembl" id="ENSSGRT00000020325.1">
    <property type="protein sequence ID" value="ENSSGRP00000018815.1"/>
    <property type="gene ID" value="ENSSGRG00000011405.1"/>
</dbReference>
<organism evidence="2 3">
    <name type="scientific">Sinocyclocheilus grahami</name>
    <name type="common">Dianchi golden-line fish</name>
    <name type="synonym">Barbus grahami</name>
    <dbReference type="NCBI Taxonomy" id="75366"/>
    <lineage>
        <taxon>Eukaryota</taxon>
        <taxon>Metazoa</taxon>
        <taxon>Chordata</taxon>
        <taxon>Craniata</taxon>
        <taxon>Vertebrata</taxon>
        <taxon>Euteleostomi</taxon>
        <taxon>Actinopterygii</taxon>
        <taxon>Neopterygii</taxon>
        <taxon>Teleostei</taxon>
        <taxon>Ostariophysi</taxon>
        <taxon>Cypriniformes</taxon>
        <taxon>Cyprinidae</taxon>
        <taxon>Cyprininae</taxon>
        <taxon>Sinocyclocheilus</taxon>
    </lineage>
</organism>
<feature type="compositionally biased region" description="Basic residues" evidence="1">
    <location>
        <begin position="102"/>
        <end position="114"/>
    </location>
</feature>
<dbReference type="Proteomes" id="UP000472262">
    <property type="component" value="Unassembled WGS sequence"/>
</dbReference>
<accession>A0A672L8L1</accession>
<proteinExistence type="predicted"/>
<dbReference type="AlphaFoldDB" id="A0A672L8L1"/>
<reference evidence="2" key="1">
    <citation type="submission" date="2025-08" db="UniProtKB">
        <authorList>
            <consortium name="Ensembl"/>
        </authorList>
    </citation>
    <scope>IDENTIFICATION</scope>
</reference>
<evidence type="ECO:0000313" key="2">
    <source>
        <dbReference type="Ensembl" id="ENSSGRP00000018815.1"/>
    </source>
</evidence>
<gene>
    <name evidence="2" type="primary">LOC107576817</name>
</gene>
<feature type="compositionally biased region" description="Basic and acidic residues" evidence="1">
    <location>
        <begin position="115"/>
        <end position="125"/>
    </location>
</feature>
<protein>
    <submittedName>
        <fullName evidence="2">PAX3- and PAX7-binding protein 1-like</fullName>
    </submittedName>
</protein>
<evidence type="ECO:0000313" key="3">
    <source>
        <dbReference type="Proteomes" id="UP000472262"/>
    </source>
</evidence>
<evidence type="ECO:0000256" key="1">
    <source>
        <dbReference type="SAM" id="MobiDB-lite"/>
    </source>
</evidence>